<dbReference type="PROSITE" id="PS00135">
    <property type="entry name" value="TRYPSIN_SER"/>
    <property type="match status" value="1"/>
</dbReference>
<dbReference type="eggNOG" id="KOG3627">
    <property type="taxonomic scope" value="Eukaryota"/>
</dbReference>
<dbReference type="InterPro" id="IPR009003">
    <property type="entry name" value="Peptidase_S1_PA"/>
</dbReference>
<evidence type="ECO:0000256" key="2">
    <source>
        <dbReference type="ARBA" id="ARBA00023157"/>
    </source>
</evidence>
<dbReference type="OrthoDB" id="512168at2759"/>
<dbReference type="GO" id="GO:0006508">
    <property type="term" value="P:proteolysis"/>
    <property type="evidence" value="ECO:0007669"/>
    <property type="project" value="UniProtKB-KW"/>
</dbReference>
<dbReference type="OMA" id="WGFRIAD"/>
<dbReference type="EMBL" id="GG663735">
    <property type="protein sequence ID" value="EEH60584.1"/>
    <property type="molecule type" value="Genomic_DNA"/>
</dbReference>
<dbReference type="PRINTS" id="PR00722">
    <property type="entry name" value="CHYMOTRYPSIN"/>
</dbReference>
<keyword evidence="3" id="KW-0645">Protease</keyword>
<dbReference type="InterPro" id="IPR033116">
    <property type="entry name" value="TRYPSIN_SER"/>
</dbReference>
<feature type="domain" description="Peptidase S1" evidence="4">
    <location>
        <begin position="1"/>
        <end position="214"/>
    </location>
</feature>
<sequence length="214" mass="22279">CGGSLVAPNKVLTAAHCEITTYASAGEGTIAYVNFHDRTGVAHDATQALATTENVGVASVVNHPQYDSNTVNYDFAILTLPSDSQYTPVVLDFDDANVAESGENLRVMGFGTTTQYQSGSTPSPNPTSAKLLEVTVPGMAYATCVNTYGGLVRDTMLCAGASGLDACQGDSGGPLIRVSDSKQVGVVSYGYGCAWPNNPGVYARVTAVKSWMCE</sequence>
<evidence type="ECO:0000256" key="1">
    <source>
        <dbReference type="ARBA" id="ARBA00007664"/>
    </source>
</evidence>
<proteinExistence type="inferred from homology"/>
<dbReference type="KEGG" id="mpp:MICPUCDRAFT_13559"/>
<evidence type="ECO:0000313" key="6">
    <source>
        <dbReference type="Proteomes" id="UP000001876"/>
    </source>
</evidence>
<evidence type="ECO:0000313" key="5">
    <source>
        <dbReference type="EMBL" id="EEH60584.1"/>
    </source>
</evidence>
<dbReference type="InterPro" id="IPR050430">
    <property type="entry name" value="Peptidase_S1"/>
</dbReference>
<dbReference type="InterPro" id="IPR001254">
    <property type="entry name" value="Trypsin_dom"/>
</dbReference>
<organism evidence="6">
    <name type="scientific">Micromonas pusilla (strain CCMP1545)</name>
    <name type="common">Picoplanktonic green alga</name>
    <dbReference type="NCBI Taxonomy" id="564608"/>
    <lineage>
        <taxon>Eukaryota</taxon>
        <taxon>Viridiplantae</taxon>
        <taxon>Chlorophyta</taxon>
        <taxon>Mamiellophyceae</taxon>
        <taxon>Mamiellales</taxon>
        <taxon>Mamiellaceae</taxon>
        <taxon>Micromonas</taxon>
    </lineage>
</organism>
<name>C1MGJ4_MICPC</name>
<reference evidence="5 6" key="1">
    <citation type="journal article" date="2009" name="Science">
        <title>Green evolution and dynamic adaptations revealed by genomes of the marine picoeukaryotes Micromonas.</title>
        <authorList>
            <person name="Worden A.Z."/>
            <person name="Lee J.H."/>
            <person name="Mock T."/>
            <person name="Rouze P."/>
            <person name="Simmons M.P."/>
            <person name="Aerts A.L."/>
            <person name="Allen A.E."/>
            <person name="Cuvelier M.L."/>
            <person name="Derelle E."/>
            <person name="Everett M.V."/>
            <person name="Foulon E."/>
            <person name="Grimwood J."/>
            <person name="Gundlach H."/>
            <person name="Henrissat B."/>
            <person name="Napoli C."/>
            <person name="McDonald S.M."/>
            <person name="Parker M.S."/>
            <person name="Rombauts S."/>
            <person name="Salamov A."/>
            <person name="Von Dassow P."/>
            <person name="Badger J.H."/>
            <person name="Coutinho P.M."/>
            <person name="Demir E."/>
            <person name="Dubchak I."/>
            <person name="Gentemann C."/>
            <person name="Eikrem W."/>
            <person name="Gready J.E."/>
            <person name="John U."/>
            <person name="Lanier W."/>
            <person name="Lindquist E.A."/>
            <person name="Lucas S."/>
            <person name="Mayer K.F."/>
            <person name="Moreau H."/>
            <person name="Not F."/>
            <person name="Otillar R."/>
            <person name="Panaud O."/>
            <person name="Pangilinan J."/>
            <person name="Paulsen I."/>
            <person name="Piegu B."/>
            <person name="Poliakov A."/>
            <person name="Robbens S."/>
            <person name="Schmutz J."/>
            <person name="Toulza E."/>
            <person name="Wyss T."/>
            <person name="Zelensky A."/>
            <person name="Zhou K."/>
            <person name="Armbrust E.V."/>
            <person name="Bhattacharya D."/>
            <person name="Goodenough U.W."/>
            <person name="Van de Peer Y."/>
            <person name="Grigoriev I.V."/>
        </authorList>
    </citation>
    <scope>NUCLEOTIDE SEQUENCE [LARGE SCALE GENOMIC DNA]</scope>
    <source>
        <strain evidence="5 6">CCMP1545</strain>
    </source>
</reference>
<dbReference type="InterPro" id="IPR018114">
    <property type="entry name" value="TRYPSIN_HIS"/>
</dbReference>
<dbReference type="SMART" id="SM00020">
    <property type="entry name" value="Tryp_SPc"/>
    <property type="match status" value="1"/>
</dbReference>
<dbReference type="PANTHER" id="PTHR24276">
    <property type="entry name" value="POLYSERASE-RELATED"/>
    <property type="match status" value="1"/>
</dbReference>
<feature type="non-terminal residue" evidence="5">
    <location>
        <position position="1"/>
    </location>
</feature>
<dbReference type="Pfam" id="PF00089">
    <property type="entry name" value="Trypsin"/>
    <property type="match status" value="1"/>
</dbReference>
<accession>C1MGJ4</accession>
<dbReference type="PANTHER" id="PTHR24276:SF91">
    <property type="entry name" value="AT26814P-RELATED"/>
    <property type="match status" value="1"/>
</dbReference>
<keyword evidence="3" id="KW-0720">Serine protease</keyword>
<dbReference type="Gene3D" id="2.40.10.10">
    <property type="entry name" value="Trypsin-like serine proteases"/>
    <property type="match status" value="2"/>
</dbReference>
<gene>
    <name evidence="5" type="ORF">MICPUCDRAFT_13559</name>
</gene>
<keyword evidence="3" id="KW-0378">Hydrolase</keyword>
<dbReference type="CDD" id="cd00190">
    <property type="entry name" value="Tryp_SPc"/>
    <property type="match status" value="1"/>
</dbReference>
<dbReference type="PROSITE" id="PS50240">
    <property type="entry name" value="TRYPSIN_DOM"/>
    <property type="match status" value="1"/>
</dbReference>
<dbReference type="GeneID" id="9680293"/>
<dbReference type="AlphaFoldDB" id="C1MGJ4"/>
<dbReference type="SUPFAM" id="SSF50494">
    <property type="entry name" value="Trypsin-like serine proteases"/>
    <property type="match status" value="1"/>
</dbReference>
<dbReference type="InterPro" id="IPR043504">
    <property type="entry name" value="Peptidase_S1_PA_chymotrypsin"/>
</dbReference>
<dbReference type="RefSeq" id="XP_003055332.1">
    <property type="nucleotide sequence ID" value="XM_003055286.1"/>
</dbReference>
<protein>
    <submittedName>
        <fullName evidence="5">Predicted protein</fullName>
    </submittedName>
</protein>
<keyword evidence="2" id="KW-1015">Disulfide bond</keyword>
<dbReference type="Proteomes" id="UP000001876">
    <property type="component" value="Unassembled WGS sequence"/>
</dbReference>
<feature type="non-terminal residue" evidence="5">
    <location>
        <position position="214"/>
    </location>
</feature>
<dbReference type="PROSITE" id="PS00134">
    <property type="entry name" value="TRYPSIN_HIS"/>
    <property type="match status" value="1"/>
</dbReference>
<evidence type="ECO:0000259" key="4">
    <source>
        <dbReference type="PROSITE" id="PS50240"/>
    </source>
</evidence>
<keyword evidence="6" id="KW-1185">Reference proteome</keyword>
<dbReference type="STRING" id="564608.C1MGJ4"/>
<comment type="similarity">
    <text evidence="1">Belongs to the peptidase S1 family.</text>
</comment>
<dbReference type="GO" id="GO:0004252">
    <property type="term" value="F:serine-type endopeptidase activity"/>
    <property type="evidence" value="ECO:0007669"/>
    <property type="project" value="InterPro"/>
</dbReference>
<dbReference type="InterPro" id="IPR001314">
    <property type="entry name" value="Peptidase_S1A"/>
</dbReference>
<evidence type="ECO:0000256" key="3">
    <source>
        <dbReference type="RuleBase" id="RU363034"/>
    </source>
</evidence>